<evidence type="ECO:0000256" key="5">
    <source>
        <dbReference type="HAMAP-Rule" id="MF_01334"/>
    </source>
</evidence>
<evidence type="ECO:0000259" key="7">
    <source>
        <dbReference type="Pfam" id="PF14693"/>
    </source>
</evidence>
<name>A0A1M4TY39_MARH1</name>
<comment type="caution">
    <text evidence="8">The sequence shown here is derived from an EMBL/GenBank/DDBJ whole genome shotgun (WGS) entry which is preliminary data.</text>
</comment>
<evidence type="ECO:0000256" key="3">
    <source>
        <dbReference type="ARBA" id="ARBA00022980"/>
    </source>
</evidence>
<keyword evidence="3 5" id="KW-0689">Ribosomal protein</keyword>
<keyword evidence="9" id="KW-1185">Reference proteome</keyword>
<comment type="function">
    <text evidence="5">This is one of the proteins that binds to the 5S RNA in the ribosome where it forms part of the central protuberance.</text>
</comment>
<dbReference type="Gene3D" id="2.40.240.10">
    <property type="entry name" value="Ribosomal Protein L25, Chain P"/>
    <property type="match status" value="1"/>
</dbReference>
<keyword evidence="4 5" id="KW-0687">Ribonucleoprotein</keyword>
<dbReference type="InterPro" id="IPR020057">
    <property type="entry name" value="Ribosomal_bL25_b-dom"/>
</dbReference>
<dbReference type="SUPFAM" id="SSF50715">
    <property type="entry name" value="Ribosomal protein L25-like"/>
    <property type="match status" value="1"/>
</dbReference>
<dbReference type="GO" id="GO:0022625">
    <property type="term" value="C:cytosolic large ribosomal subunit"/>
    <property type="evidence" value="ECO:0007669"/>
    <property type="project" value="TreeGrafter"/>
</dbReference>
<gene>
    <name evidence="5" type="primary">rplY</name>
    <name evidence="5" type="synonym">ctc</name>
    <name evidence="8" type="ORF">SAMN02745164_00550</name>
</gene>
<dbReference type="NCBIfam" id="TIGR00731">
    <property type="entry name" value="bL25_bact_ctc"/>
    <property type="match status" value="1"/>
</dbReference>
<comment type="subunit">
    <text evidence="5">Part of the 50S ribosomal subunit; part of the 5S rRNA/L5/L18/L25 subcomplex. Contacts the 5S rRNA. Binds to the 5S rRNA independently of L5 and L18.</text>
</comment>
<dbReference type="AlphaFoldDB" id="A0A1M4TY39"/>
<dbReference type="Pfam" id="PF01386">
    <property type="entry name" value="Ribosomal_L25p"/>
    <property type="match status" value="1"/>
</dbReference>
<protein>
    <recommendedName>
        <fullName evidence="5">Large ribosomal subunit protein bL25</fullName>
    </recommendedName>
    <alternativeName>
        <fullName evidence="5">General stress protein CTC</fullName>
    </alternativeName>
</protein>
<dbReference type="STRING" id="1122195.SAMN02745164_00550"/>
<dbReference type="InterPro" id="IPR001021">
    <property type="entry name" value="Ribosomal_bL25_long"/>
</dbReference>
<dbReference type="HAMAP" id="MF_01334">
    <property type="entry name" value="Ribosomal_bL25_CTC"/>
    <property type="match status" value="1"/>
</dbReference>
<dbReference type="PANTHER" id="PTHR33284">
    <property type="entry name" value="RIBOSOMAL PROTEIN L25/GLN-TRNA SYNTHETASE, ANTI-CODON-BINDING DOMAIN-CONTAINING PROTEIN"/>
    <property type="match status" value="1"/>
</dbReference>
<dbReference type="OrthoDB" id="9790002at2"/>
<evidence type="ECO:0000256" key="4">
    <source>
        <dbReference type="ARBA" id="ARBA00023274"/>
    </source>
</evidence>
<accession>A0A1M4TY39</accession>
<reference evidence="8" key="1">
    <citation type="submission" date="2016-11" db="EMBL/GenBank/DDBJ databases">
        <authorList>
            <person name="Varghese N."/>
            <person name="Submissions S."/>
        </authorList>
    </citation>
    <scope>NUCLEOTIDE SEQUENCE [LARGE SCALE GENOMIC DNA]</scope>
    <source>
        <strain evidence="8">DSM 16785</strain>
    </source>
</reference>
<organism evidence="8 9">
    <name type="scientific">Marinitoga hydrogenitolerans (strain DSM 16785 / JCM 12826 / AT1271)</name>
    <dbReference type="NCBI Taxonomy" id="1122195"/>
    <lineage>
        <taxon>Bacteria</taxon>
        <taxon>Thermotogati</taxon>
        <taxon>Thermotogota</taxon>
        <taxon>Thermotogae</taxon>
        <taxon>Petrotogales</taxon>
        <taxon>Petrotogaceae</taxon>
        <taxon>Marinitoga</taxon>
    </lineage>
</organism>
<dbReference type="Proteomes" id="UP000184334">
    <property type="component" value="Unassembled WGS sequence"/>
</dbReference>
<dbReference type="GO" id="GO:0008097">
    <property type="term" value="F:5S rRNA binding"/>
    <property type="evidence" value="ECO:0007669"/>
    <property type="project" value="InterPro"/>
</dbReference>
<dbReference type="RefSeq" id="WP_072863202.1">
    <property type="nucleotide sequence ID" value="NZ_FQUI01000005.1"/>
</dbReference>
<evidence type="ECO:0000313" key="9">
    <source>
        <dbReference type="Proteomes" id="UP000184334"/>
    </source>
</evidence>
<dbReference type="GO" id="GO:0003735">
    <property type="term" value="F:structural constituent of ribosome"/>
    <property type="evidence" value="ECO:0007669"/>
    <property type="project" value="InterPro"/>
</dbReference>
<evidence type="ECO:0000256" key="1">
    <source>
        <dbReference type="ARBA" id="ARBA00022730"/>
    </source>
</evidence>
<dbReference type="PANTHER" id="PTHR33284:SF1">
    <property type="entry name" value="RIBOSOMAL PROTEIN L25_GLN-TRNA SYNTHETASE, ANTI-CODON-BINDING DOMAIN-CONTAINING PROTEIN"/>
    <property type="match status" value="1"/>
</dbReference>
<dbReference type="CDD" id="cd00495">
    <property type="entry name" value="Ribosomal_L25_TL5_CTC"/>
    <property type="match status" value="1"/>
</dbReference>
<sequence>MAKVYKLKAIERKEGEKSNHVKKEGFIPAVIYGPGLDRGNIHLKISSVDTLLMLDKIEETTPIQLNIEKENGETYTITTFLKTVQRHKVSDKPIHADFYVPAEGHKMHLNIPIEFVGEAKGLSKGGMLDIHHHELPVEILPKDIVEKFVVDITDLDVDDHITVKDLNISEEIDVLLDPEEVIVAIPVAGRVSETVETSEEEIEEETGEEA</sequence>
<evidence type="ECO:0000256" key="2">
    <source>
        <dbReference type="ARBA" id="ARBA00022884"/>
    </source>
</evidence>
<feature type="domain" description="Large ribosomal subunit protein bL25 beta" evidence="7">
    <location>
        <begin position="106"/>
        <end position="185"/>
    </location>
</feature>
<dbReference type="InterPro" id="IPR020930">
    <property type="entry name" value="Ribosomal_uL5_bac-type"/>
</dbReference>
<comment type="similarity">
    <text evidence="5">Belongs to the bacterial ribosomal protein bL25 family. CTC subfamily.</text>
</comment>
<evidence type="ECO:0000259" key="6">
    <source>
        <dbReference type="Pfam" id="PF01386"/>
    </source>
</evidence>
<keyword evidence="1 5" id="KW-0699">rRNA-binding</keyword>
<feature type="domain" description="Large ribosomal subunit protein bL25 L25" evidence="6">
    <location>
        <begin position="7"/>
        <end position="98"/>
    </location>
</feature>
<dbReference type="GO" id="GO:0006412">
    <property type="term" value="P:translation"/>
    <property type="evidence" value="ECO:0007669"/>
    <property type="project" value="UniProtKB-UniRule"/>
</dbReference>
<proteinExistence type="inferred from homology"/>
<dbReference type="EMBL" id="FQUI01000005">
    <property type="protein sequence ID" value="SHE49411.1"/>
    <property type="molecule type" value="Genomic_DNA"/>
</dbReference>
<dbReference type="Pfam" id="PF14693">
    <property type="entry name" value="Ribosomal_TL5_C"/>
    <property type="match status" value="1"/>
</dbReference>
<keyword evidence="2 5" id="KW-0694">RNA-binding</keyword>
<evidence type="ECO:0000313" key="8">
    <source>
        <dbReference type="EMBL" id="SHE49411.1"/>
    </source>
</evidence>
<dbReference type="InterPro" id="IPR020056">
    <property type="entry name" value="Rbsml_bL25/Gln-tRNA_synth_N"/>
</dbReference>
<dbReference type="InterPro" id="IPR011035">
    <property type="entry name" value="Ribosomal_bL25/Gln-tRNA_synth"/>
</dbReference>
<dbReference type="Gene3D" id="2.170.120.20">
    <property type="entry name" value="Ribosomal protein L25, beta domain"/>
    <property type="match status" value="1"/>
</dbReference>
<dbReference type="InterPro" id="IPR037121">
    <property type="entry name" value="Ribosomal_bL25_C"/>
</dbReference>
<dbReference type="InterPro" id="IPR029751">
    <property type="entry name" value="Ribosomal_L25_dom"/>
</dbReference>